<dbReference type="Proteomes" id="UP000463961">
    <property type="component" value="Chromosome"/>
</dbReference>
<reference evidence="2" key="1">
    <citation type="submission" date="2020-01" db="EMBL/GenBank/DDBJ databases">
        <title>Phosphoaccumulans saitamaens gen. nov., sp. nov., a polyphosphate accumulating bacterium isolated from surface river water.</title>
        <authorList>
            <person name="Watanabe K."/>
            <person name="Suda W."/>
        </authorList>
    </citation>
    <scope>NUCLEOTIDE SEQUENCE [LARGE SCALE GENOMIC DNA]</scope>
    <source>
        <strain evidence="2">ICHIAU1</strain>
    </source>
</reference>
<dbReference type="EMBL" id="AP022345">
    <property type="protein sequence ID" value="BBU69281.1"/>
    <property type="molecule type" value="Genomic_DNA"/>
</dbReference>
<name>A0A679HSH2_9RHOO</name>
<proteinExistence type="predicted"/>
<protein>
    <submittedName>
        <fullName evidence="1">Uncharacterized protein</fullName>
    </submittedName>
</protein>
<sequence>MDNYILTAELTAAGLIIGLFLSLPLAAIISGICEALQPGSSQHKVGLLMVMVYVPLFAYLMRNMTEVLPMVIGVMISSSAISIAVMFKKYREAFKLTQSQQSD</sequence>
<dbReference type="AlphaFoldDB" id="A0A679HSH2"/>
<gene>
    <name evidence="1" type="ORF">ICHIAU1_15640</name>
</gene>
<keyword evidence="2" id="KW-1185">Reference proteome</keyword>
<organism evidence="1 2">
    <name type="scientific">Fluviibacter phosphoraccumulans</name>
    <dbReference type="NCBI Taxonomy" id="1751046"/>
    <lineage>
        <taxon>Bacteria</taxon>
        <taxon>Pseudomonadati</taxon>
        <taxon>Pseudomonadota</taxon>
        <taxon>Betaproteobacteria</taxon>
        <taxon>Rhodocyclales</taxon>
        <taxon>Fluviibacteraceae</taxon>
        <taxon>Fluviibacter</taxon>
    </lineage>
</organism>
<accession>A0A679HSH2</accession>
<evidence type="ECO:0000313" key="2">
    <source>
        <dbReference type="Proteomes" id="UP000463961"/>
    </source>
</evidence>
<evidence type="ECO:0000313" key="1">
    <source>
        <dbReference type="EMBL" id="BBU69281.1"/>
    </source>
</evidence>
<dbReference type="RefSeq" id="WP_162050012.1">
    <property type="nucleotide sequence ID" value="NZ_AP019011.1"/>
</dbReference>